<dbReference type="EMBL" id="JAERRB010000003">
    <property type="protein sequence ID" value="MBL0741453.1"/>
    <property type="molecule type" value="Genomic_DNA"/>
</dbReference>
<organism evidence="2 3">
    <name type="scientific">Chryseolinea lacunae</name>
    <dbReference type="NCBI Taxonomy" id="2801331"/>
    <lineage>
        <taxon>Bacteria</taxon>
        <taxon>Pseudomonadati</taxon>
        <taxon>Bacteroidota</taxon>
        <taxon>Cytophagia</taxon>
        <taxon>Cytophagales</taxon>
        <taxon>Fulvivirgaceae</taxon>
        <taxon>Chryseolinea</taxon>
    </lineage>
</organism>
<evidence type="ECO:0000313" key="3">
    <source>
        <dbReference type="Proteomes" id="UP000613030"/>
    </source>
</evidence>
<dbReference type="RefSeq" id="WP_202008833.1">
    <property type="nucleotide sequence ID" value="NZ_JAERRB010000003.1"/>
</dbReference>
<keyword evidence="3" id="KW-1185">Reference proteome</keyword>
<dbReference type="Proteomes" id="UP000613030">
    <property type="component" value="Unassembled WGS sequence"/>
</dbReference>
<protein>
    <submittedName>
        <fullName evidence="2">Uncharacterized protein</fullName>
    </submittedName>
</protein>
<proteinExistence type="predicted"/>
<reference evidence="2 3" key="1">
    <citation type="submission" date="2021-01" db="EMBL/GenBank/DDBJ databases">
        <title>Chryseolinea sp. Jin1 Genome sequencing and assembly.</title>
        <authorList>
            <person name="Kim I."/>
        </authorList>
    </citation>
    <scope>NUCLEOTIDE SEQUENCE [LARGE SCALE GENOMIC DNA]</scope>
    <source>
        <strain evidence="2 3">Jin1</strain>
    </source>
</reference>
<sequence length="108" mass="12366">MQTLPDWGASLRTPAYRPQPRAAKSRYPLAKDHADSNFSEARFRWDFHAFAQPWQRSSFTFQNLKNMKNLKYAFLIVLAILAASCTEEEIGPLHEDDPIAIPPPPKPK</sequence>
<evidence type="ECO:0000313" key="2">
    <source>
        <dbReference type="EMBL" id="MBL0741453.1"/>
    </source>
</evidence>
<accession>A0ABS1KPQ2</accession>
<gene>
    <name evidence="2" type="ORF">JI741_09490</name>
</gene>
<feature type="region of interest" description="Disordered" evidence="1">
    <location>
        <begin position="1"/>
        <end position="29"/>
    </location>
</feature>
<name>A0ABS1KPQ2_9BACT</name>
<evidence type="ECO:0000256" key="1">
    <source>
        <dbReference type="SAM" id="MobiDB-lite"/>
    </source>
</evidence>
<comment type="caution">
    <text evidence="2">The sequence shown here is derived from an EMBL/GenBank/DDBJ whole genome shotgun (WGS) entry which is preliminary data.</text>
</comment>